<evidence type="ECO:0000256" key="3">
    <source>
        <dbReference type="ARBA" id="ARBA00022737"/>
    </source>
</evidence>
<feature type="region of interest" description="Disordered" evidence="6">
    <location>
        <begin position="758"/>
        <end position="781"/>
    </location>
</feature>
<gene>
    <name evidence="8" type="primary">LOC103325027</name>
</gene>
<evidence type="ECO:0000313" key="7">
    <source>
        <dbReference type="Proteomes" id="UP000694861"/>
    </source>
</evidence>
<feature type="region of interest" description="Disordered" evidence="6">
    <location>
        <begin position="615"/>
        <end position="736"/>
    </location>
</feature>
<accession>A0ABM0NIN9</accession>
<dbReference type="RefSeq" id="XP_008225370.1">
    <property type="nucleotide sequence ID" value="XM_008227148.1"/>
</dbReference>
<dbReference type="SUPFAM" id="SSF48452">
    <property type="entry name" value="TPR-like"/>
    <property type="match status" value="1"/>
</dbReference>
<feature type="compositionally biased region" description="Acidic residues" evidence="6">
    <location>
        <begin position="8"/>
        <end position="18"/>
    </location>
</feature>
<dbReference type="Gene3D" id="1.25.40.10">
    <property type="entry name" value="Tetratricopeptide repeat domain"/>
    <property type="match status" value="2"/>
</dbReference>
<evidence type="ECO:0000256" key="6">
    <source>
        <dbReference type="SAM" id="MobiDB-lite"/>
    </source>
</evidence>
<feature type="region of interest" description="Disordered" evidence="6">
    <location>
        <begin position="1"/>
        <end position="22"/>
    </location>
</feature>
<dbReference type="InterPro" id="IPR011990">
    <property type="entry name" value="TPR-like_helical_dom_sf"/>
</dbReference>
<dbReference type="PANTHER" id="PTHR17204">
    <property type="entry name" value="PRE-MRNA PROCESSING PROTEIN PRP39-RELATED"/>
    <property type="match status" value="1"/>
</dbReference>
<dbReference type="Pfam" id="PF23240">
    <property type="entry name" value="HAT_PRP39_N"/>
    <property type="match status" value="1"/>
</dbReference>
<name>A0ABM0NIN9_PRUMU</name>
<keyword evidence="7" id="KW-1185">Reference proteome</keyword>
<comment type="subcellular location">
    <subcellularLocation>
        <location evidence="1">Nucleus</location>
    </subcellularLocation>
</comment>
<feature type="region of interest" description="Disordered" evidence="6">
    <location>
        <begin position="874"/>
        <end position="893"/>
    </location>
</feature>
<feature type="compositionally biased region" description="Polar residues" evidence="6">
    <location>
        <begin position="705"/>
        <end position="715"/>
    </location>
</feature>
<dbReference type="InterPro" id="IPR059164">
    <property type="entry name" value="HAT_PRP39_C"/>
</dbReference>
<evidence type="ECO:0000256" key="1">
    <source>
        <dbReference type="ARBA" id="ARBA00004123"/>
    </source>
</evidence>
<dbReference type="GeneID" id="103325027"/>
<feature type="compositionally biased region" description="Basic and acidic residues" evidence="6">
    <location>
        <begin position="769"/>
        <end position="779"/>
    </location>
</feature>
<reference evidence="8" key="2">
    <citation type="submission" date="2025-08" db="UniProtKB">
        <authorList>
            <consortium name="RefSeq"/>
        </authorList>
    </citation>
    <scope>IDENTIFICATION</scope>
</reference>
<feature type="region of interest" description="Disordered" evidence="6">
    <location>
        <begin position="813"/>
        <end position="868"/>
    </location>
</feature>
<feature type="compositionally biased region" description="Basic and acidic residues" evidence="6">
    <location>
        <begin position="647"/>
        <end position="656"/>
    </location>
</feature>
<evidence type="ECO:0000256" key="4">
    <source>
        <dbReference type="ARBA" id="ARBA00023187"/>
    </source>
</evidence>
<evidence type="ECO:0000256" key="2">
    <source>
        <dbReference type="ARBA" id="ARBA00022664"/>
    </source>
</evidence>
<keyword evidence="4" id="KW-0508">mRNA splicing</keyword>
<dbReference type="Proteomes" id="UP000694861">
    <property type="component" value="Linkage group LG3"/>
</dbReference>
<sequence length="1143" mass="130874">MRTCNCESEPEPMESDSPDDFRRDSLDFDHWTSLISEIETAYSDDVEKISSVYDSFLSEFPLCHGYWRRYADHKARLCSVDKVVQVFERAVQSATYSVPLWLEYCNFAVAAFEDPSDIRRLFQRGMSFVGKDYSCHTLWDKYIEFEYSQQQWSLLAQIYIQALRFPTKKLHRYYESLKKFGASCEEEMKCQSSSTVDLQSETVLDSEAPTTYRDDEIALVAKDLLDPAIGLERSKALQKYIYVGKQLYQEACRLDETIRTFEINIRTSYFHVKPIDVGQLENWHHYLDFVEIQGDFDWAVKLYERCLIPCANYPEFWMRYVEFMEINGGREIANYALDRATQIFMKRLSVIHLFNARFKEKIGDVSGARAAFPKCDTESDSQFVKNVMLKANMEKRMGNFAVASNIYKEALEMAAEKKKLHTLPILYAHFSRLTYMMTDSADAARDVLIDGIKHLPHCKSLLEELINFSIMHGGKRHLNVVDSIVATAISPQSSVSDVLNAKDAEDISSLYLEFVDLCGTIHEVRKVWNRHVRLFPSSTRTASFDQHATFTKLLKLARGTKETLVALPQQPSGDCNSDSLIELSLHDSKMLLPDNHKIESGQDPTDQICYQKLSSPGSQLEKTTSDKLQPRQPENIQETLKLPSVEVSKEQSRDDTPEANLSSVDLVKVKQVSPEVSEEPRENTSEPKALSVELGCQVAEGNDSVEPSQEGTNRSDANRECDNKSEQDLKPLSLESLSLNSQENTNLDLIPSIYLNREGSQETSTSNGRKLESNCKSNEDSYMYSPRKARALETAGNKVVNPISTHALSQPAVNSYGDWHQNNRSGKVRRDSKFGFRGRLQRKSYQQQPVSPQKYPQTEVGGPMPGTDSLCQPSQFVSSQSPQIQQGSQDHNPYQAAATPANVMASKAWHMQNVPQPNYASSCQPQLPVQSVVPQASQGSILGQYGMQNSQAYNQMWQYYYYQQQQQQFLLQQQLHQTQQQQQQPQPQQQQQQVLLQQYQQQPQQLQQYYGQIQQQQPYQQQQLQTQHNMQQQIPLQQQQYNQQLQMQQQQLQQPHQQQQLQEQQHLSYVQNNQQPLQQQSLMQEQQQQQISPGIQHDNYYHQDQAAVPPNNSDSHGTVVSFISPHTQTEMNADALAGNTSML</sequence>
<feature type="compositionally biased region" description="Polar residues" evidence="6">
    <location>
        <begin position="843"/>
        <end position="856"/>
    </location>
</feature>
<dbReference type="SMART" id="SM00386">
    <property type="entry name" value="HAT"/>
    <property type="match status" value="5"/>
</dbReference>
<keyword evidence="5" id="KW-0539">Nucleus</keyword>
<reference evidence="7" key="1">
    <citation type="journal article" date="2012" name="Nat. Commun.">
        <title>The genome of Prunus mume.</title>
        <authorList>
            <person name="Zhang Q."/>
            <person name="Chen W."/>
            <person name="Sun L."/>
            <person name="Zhao F."/>
            <person name="Huang B."/>
            <person name="Yang W."/>
            <person name="Tao Y."/>
            <person name="Wang J."/>
            <person name="Yuan Z."/>
            <person name="Fan G."/>
            <person name="Xing Z."/>
            <person name="Han C."/>
            <person name="Pan H."/>
            <person name="Zhong X."/>
            <person name="Shi W."/>
            <person name="Liang X."/>
            <person name="Du D."/>
            <person name="Sun F."/>
            <person name="Xu Z."/>
            <person name="Hao R."/>
            <person name="Lv T."/>
            <person name="Lv Y."/>
            <person name="Zheng Z."/>
            <person name="Sun M."/>
            <person name="Luo L."/>
            <person name="Cai M."/>
            <person name="Gao Y."/>
            <person name="Wang J."/>
            <person name="Yin Y."/>
            <person name="Xu X."/>
            <person name="Cheng T."/>
            <person name="Wang J."/>
        </authorList>
    </citation>
    <scope>NUCLEOTIDE SEQUENCE [LARGE SCALE GENOMIC DNA]</scope>
</reference>
<dbReference type="Pfam" id="PF23241">
    <property type="entry name" value="HAT_PRP39_C"/>
    <property type="match status" value="1"/>
</dbReference>
<proteinExistence type="predicted"/>
<organism evidence="7 8">
    <name type="scientific">Prunus mume</name>
    <name type="common">Japanese apricot</name>
    <name type="synonym">Armeniaca mume</name>
    <dbReference type="NCBI Taxonomy" id="102107"/>
    <lineage>
        <taxon>Eukaryota</taxon>
        <taxon>Viridiplantae</taxon>
        <taxon>Streptophyta</taxon>
        <taxon>Embryophyta</taxon>
        <taxon>Tracheophyta</taxon>
        <taxon>Spermatophyta</taxon>
        <taxon>Magnoliopsida</taxon>
        <taxon>eudicotyledons</taxon>
        <taxon>Gunneridae</taxon>
        <taxon>Pentapetalae</taxon>
        <taxon>rosids</taxon>
        <taxon>fabids</taxon>
        <taxon>Rosales</taxon>
        <taxon>Rosaceae</taxon>
        <taxon>Amygdaloideae</taxon>
        <taxon>Amygdaleae</taxon>
        <taxon>Prunus</taxon>
    </lineage>
</organism>
<keyword evidence="2" id="KW-0507">mRNA processing</keyword>
<protein>
    <submittedName>
        <fullName evidence="8">Uncharacterized protein LOC103325027</fullName>
    </submittedName>
</protein>
<keyword evidence="3" id="KW-0677">Repeat</keyword>
<feature type="compositionally biased region" description="Basic and acidic residues" evidence="6">
    <location>
        <begin position="716"/>
        <end position="729"/>
    </location>
</feature>
<feature type="compositionally biased region" description="Low complexity" evidence="6">
    <location>
        <begin position="874"/>
        <end position="889"/>
    </location>
</feature>
<dbReference type="PANTHER" id="PTHR17204:SF26">
    <property type="entry name" value="PRE-MRNA-PROCESSING FACTOR 39-2"/>
    <property type="match status" value="1"/>
</dbReference>
<evidence type="ECO:0000256" key="5">
    <source>
        <dbReference type="ARBA" id="ARBA00023242"/>
    </source>
</evidence>
<evidence type="ECO:0000313" key="8">
    <source>
        <dbReference type="RefSeq" id="XP_008225370.1"/>
    </source>
</evidence>
<dbReference type="InterPro" id="IPR003107">
    <property type="entry name" value="HAT"/>
</dbReference>